<sequence length="63" mass="7299">MSSTSYSRNKYRCLLRSNHNVIVSNDNIAEPKPSPQPHIYHYGYPGYVFIEVFDNILYTTSSI</sequence>
<evidence type="ECO:0000313" key="1">
    <source>
        <dbReference type="EMBL" id="QHT10632.1"/>
    </source>
</evidence>
<name>A0A6C0D2H1_9ZZZZ</name>
<dbReference type="EMBL" id="MN739523">
    <property type="protein sequence ID" value="QHT10632.1"/>
    <property type="molecule type" value="Genomic_DNA"/>
</dbReference>
<protein>
    <submittedName>
        <fullName evidence="1">Uncharacterized protein</fullName>
    </submittedName>
</protein>
<dbReference type="AlphaFoldDB" id="A0A6C0D2H1"/>
<reference evidence="1" key="1">
    <citation type="journal article" date="2020" name="Nature">
        <title>Giant virus diversity and host interactions through global metagenomics.</title>
        <authorList>
            <person name="Schulz F."/>
            <person name="Roux S."/>
            <person name="Paez-Espino D."/>
            <person name="Jungbluth S."/>
            <person name="Walsh D.A."/>
            <person name="Denef V.J."/>
            <person name="McMahon K.D."/>
            <person name="Konstantinidis K.T."/>
            <person name="Eloe-Fadrosh E.A."/>
            <person name="Kyrpides N.C."/>
            <person name="Woyke T."/>
        </authorList>
    </citation>
    <scope>NUCLEOTIDE SEQUENCE</scope>
    <source>
        <strain evidence="1">GVMAG-M-3300023174-107</strain>
    </source>
</reference>
<accession>A0A6C0D2H1</accession>
<organism evidence="1">
    <name type="scientific">viral metagenome</name>
    <dbReference type="NCBI Taxonomy" id="1070528"/>
    <lineage>
        <taxon>unclassified sequences</taxon>
        <taxon>metagenomes</taxon>
        <taxon>organismal metagenomes</taxon>
    </lineage>
</organism>
<proteinExistence type="predicted"/>